<dbReference type="RefSeq" id="WP_021088497.1">
    <property type="nucleotide sequence ID" value="NZ_ANNG01000083.1"/>
</dbReference>
<dbReference type="AlphaFoldDB" id="U2F4H7"/>
<dbReference type="PATRIC" id="fig|1242968.3.peg.2111"/>
<dbReference type="EMBL" id="ANNG01000083">
    <property type="protein sequence ID" value="ERJ24820.1"/>
    <property type="molecule type" value="Genomic_DNA"/>
</dbReference>
<comment type="caution">
    <text evidence="1">The sequence shown here is derived from an EMBL/GenBank/DDBJ whole genome shotgun (WGS) entry which is preliminary data.</text>
</comment>
<evidence type="ECO:0000313" key="1">
    <source>
        <dbReference type="EMBL" id="ERJ24820.1"/>
    </source>
</evidence>
<gene>
    <name evidence="1" type="ORF">UNSWCS_1247</name>
</gene>
<dbReference type="Proteomes" id="UP000016620">
    <property type="component" value="Unassembled WGS sequence"/>
</dbReference>
<accession>U2F4H7</accession>
<sequence>MKVKLKSKIGISSLELRELSAFDKLKKETIYDVLLMEMHEGKVKIYQ</sequence>
<reference evidence="1 2" key="1">
    <citation type="journal article" date="2013" name="BMC Genomics">
        <title>Comparative genomics of Campylobacter concisus isolates reveals genetic diversity and provides insights into disease association.</title>
        <authorList>
            <person name="Deshpande N.P."/>
            <person name="Kaakoush N.O."/>
            <person name="Wilkins M.R."/>
            <person name="Mitchell H.M."/>
        </authorList>
    </citation>
    <scope>NUCLEOTIDE SEQUENCE [LARGE SCALE GENOMIC DNA]</scope>
    <source>
        <strain evidence="1 2">UNSWCS</strain>
    </source>
</reference>
<protein>
    <submittedName>
        <fullName evidence="1">Uncharacterized protein</fullName>
    </submittedName>
</protein>
<evidence type="ECO:0000313" key="2">
    <source>
        <dbReference type="Proteomes" id="UP000016620"/>
    </source>
</evidence>
<organism evidence="1 2">
    <name type="scientific">Campylobacter concisus UNSWCS</name>
    <dbReference type="NCBI Taxonomy" id="1242968"/>
    <lineage>
        <taxon>Bacteria</taxon>
        <taxon>Pseudomonadati</taxon>
        <taxon>Campylobacterota</taxon>
        <taxon>Epsilonproteobacteria</taxon>
        <taxon>Campylobacterales</taxon>
        <taxon>Campylobacteraceae</taxon>
        <taxon>Campylobacter</taxon>
    </lineage>
</organism>
<name>U2F4H7_9BACT</name>
<proteinExistence type="predicted"/>